<keyword evidence="6 8" id="KW-0648">Protein biosynthesis</keyword>
<feature type="domain" description="Translation elongation factor P/YeiP central" evidence="12">
    <location>
        <begin position="67"/>
        <end position="121"/>
    </location>
</feature>
<dbReference type="Pfam" id="PF01132">
    <property type="entry name" value="EFP"/>
    <property type="match status" value="1"/>
</dbReference>
<dbReference type="HAMAP" id="MF_00141">
    <property type="entry name" value="EF_P"/>
    <property type="match status" value="1"/>
</dbReference>
<evidence type="ECO:0000259" key="12">
    <source>
        <dbReference type="SMART" id="SM01185"/>
    </source>
</evidence>
<dbReference type="InterPro" id="IPR015365">
    <property type="entry name" value="Elong-fact-P_C"/>
</dbReference>
<dbReference type="InterPro" id="IPR012340">
    <property type="entry name" value="NA-bd_OB-fold"/>
</dbReference>
<evidence type="ECO:0000256" key="7">
    <source>
        <dbReference type="ARBA" id="ARBA00025469"/>
    </source>
</evidence>
<dbReference type="FunCoup" id="A0A140LC98">
    <property type="interactions" value="412"/>
</dbReference>
<dbReference type="InterPro" id="IPR020599">
    <property type="entry name" value="Transl_elong_fac_P/YeiP"/>
</dbReference>
<dbReference type="SUPFAM" id="SSF50104">
    <property type="entry name" value="Translation proteins SH3-like domain"/>
    <property type="match status" value="1"/>
</dbReference>
<proteinExistence type="inferred from homology"/>
<dbReference type="GO" id="GO:0043043">
    <property type="term" value="P:peptide biosynthetic process"/>
    <property type="evidence" value="ECO:0007669"/>
    <property type="project" value="InterPro"/>
</dbReference>
<dbReference type="PANTHER" id="PTHR30053">
    <property type="entry name" value="ELONGATION FACTOR P"/>
    <property type="match status" value="1"/>
</dbReference>
<dbReference type="CDD" id="cd04470">
    <property type="entry name" value="S1_EF-P_repeat_1"/>
    <property type="match status" value="1"/>
</dbReference>
<evidence type="ECO:0000259" key="11">
    <source>
        <dbReference type="SMART" id="SM00841"/>
    </source>
</evidence>
<evidence type="ECO:0000313" key="14">
    <source>
        <dbReference type="Proteomes" id="UP000070427"/>
    </source>
</evidence>
<dbReference type="GO" id="GO:0005829">
    <property type="term" value="C:cytosol"/>
    <property type="evidence" value="ECO:0007669"/>
    <property type="project" value="UniProtKB-ARBA"/>
</dbReference>
<gene>
    <name evidence="8 13" type="primary">efp</name>
    <name evidence="13" type="ORF">AN618_05650</name>
</gene>
<evidence type="ECO:0000313" key="13">
    <source>
        <dbReference type="EMBL" id="KXG78173.1"/>
    </source>
</evidence>
<evidence type="ECO:0000256" key="3">
    <source>
        <dbReference type="ARBA" id="ARBA00009479"/>
    </source>
</evidence>
<dbReference type="PIRSF" id="PIRSF005901">
    <property type="entry name" value="EF-P"/>
    <property type="match status" value="1"/>
</dbReference>
<organism evidence="13 14">
    <name type="scientific">Fervidicola ferrireducens</name>
    <dbReference type="NCBI Taxonomy" id="520764"/>
    <lineage>
        <taxon>Bacteria</taxon>
        <taxon>Bacillati</taxon>
        <taxon>Bacillota</taxon>
        <taxon>Clostridia</taxon>
        <taxon>Thermosediminibacterales</taxon>
        <taxon>Thermosediminibacteraceae</taxon>
        <taxon>Fervidicola</taxon>
    </lineage>
</organism>
<dbReference type="SMART" id="SM01185">
    <property type="entry name" value="EFP"/>
    <property type="match status" value="1"/>
</dbReference>
<dbReference type="InterPro" id="IPR001059">
    <property type="entry name" value="Transl_elong_P/YeiP_cen"/>
</dbReference>
<dbReference type="InterPro" id="IPR011768">
    <property type="entry name" value="Transl_elongation_fac_P"/>
</dbReference>
<name>A0A140LC98_9FIRM</name>
<evidence type="ECO:0000256" key="5">
    <source>
        <dbReference type="ARBA" id="ARBA00022768"/>
    </source>
</evidence>
<dbReference type="InParanoid" id="A0A140LC98"/>
<evidence type="ECO:0000256" key="4">
    <source>
        <dbReference type="ARBA" id="ARBA00022490"/>
    </source>
</evidence>
<dbReference type="STRING" id="520764.AN618_05650"/>
<comment type="caution">
    <text evidence="13">The sequence shown here is derived from an EMBL/GenBank/DDBJ whole genome shotgun (WGS) entry which is preliminary data.</text>
</comment>
<dbReference type="Gene3D" id="2.30.30.30">
    <property type="match status" value="1"/>
</dbReference>
<dbReference type="GO" id="GO:0003746">
    <property type="term" value="F:translation elongation factor activity"/>
    <property type="evidence" value="ECO:0007669"/>
    <property type="project" value="UniProtKB-UniRule"/>
</dbReference>
<keyword evidence="5 8" id="KW-0251">Elongation factor</keyword>
<dbReference type="RefSeq" id="WP_066351810.1">
    <property type="nucleotide sequence ID" value="NZ_LOED01000004.1"/>
</dbReference>
<evidence type="ECO:0000256" key="10">
    <source>
        <dbReference type="RuleBase" id="RU004389"/>
    </source>
</evidence>
<dbReference type="AlphaFoldDB" id="A0A140LC98"/>
<dbReference type="EMBL" id="LOED01000004">
    <property type="protein sequence ID" value="KXG78173.1"/>
    <property type="molecule type" value="Genomic_DNA"/>
</dbReference>
<evidence type="ECO:0000256" key="6">
    <source>
        <dbReference type="ARBA" id="ARBA00022917"/>
    </source>
</evidence>
<comment type="function">
    <text evidence="7 8">Involved in peptide bond synthesis. Stimulates efficient translation and peptide-bond synthesis on native or reconstituted 70S ribosomes in vitro. Probably functions indirectly by altering the affinity of the ribosome for aminoacyl-tRNA, thus increasing their reactivity as acceptors for peptidyl transferase.</text>
</comment>
<dbReference type="InterPro" id="IPR014722">
    <property type="entry name" value="Rib_uL2_dom2"/>
</dbReference>
<dbReference type="FunFam" id="2.40.50.140:FF:000009">
    <property type="entry name" value="Elongation factor P"/>
    <property type="match status" value="1"/>
</dbReference>
<dbReference type="Proteomes" id="UP000070427">
    <property type="component" value="Unassembled WGS sequence"/>
</dbReference>
<dbReference type="FunFam" id="2.30.30.30:FF:000003">
    <property type="entry name" value="Elongation factor P"/>
    <property type="match status" value="1"/>
</dbReference>
<dbReference type="InterPro" id="IPR008991">
    <property type="entry name" value="Translation_prot_SH3-like_sf"/>
</dbReference>
<keyword evidence="14" id="KW-1185">Reference proteome</keyword>
<protein>
    <recommendedName>
        <fullName evidence="8 9">Elongation factor P</fullName>
        <shortName evidence="8">EF-P</shortName>
    </recommendedName>
</protein>
<dbReference type="FunFam" id="2.40.50.140:FF:000004">
    <property type="entry name" value="Elongation factor P"/>
    <property type="match status" value="1"/>
</dbReference>
<dbReference type="CDD" id="cd05794">
    <property type="entry name" value="S1_EF-P_repeat_2"/>
    <property type="match status" value="1"/>
</dbReference>
<evidence type="ECO:0000256" key="1">
    <source>
        <dbReference type="ARBA" id="ARBA00004496"/>
    </source>
</evidence>
<dbReference type="InterPro" id="IPR013185">
    <property type="entry name" value="Transl_elong_KOW-like"/>
</dbReference>
<dbReference type="PATRIC" id="fig|520764.3.peg.597"/>
<dbReference type="PANTHER" id="PTHR30053:SF12">
    <property type="entry name" value="ELONGATION FACTOR P (EF-P) FAMILY PROTEIN"/>
    <property type="match status" value="1"/>
</dbReference>
<dbReference type="Gene3D" id="2.40.50.140">
    <property type="entry name" value="Nucleic acid-binding proteins"/>
    <property type="match status" value="2"/>
</dbReference>
<dbReference type="OrthoDB" id="9801844at2"/>
<evidence type="ECO:0000256" key="9">
    <source>
        <dbReference type="NCBIfam" id="TIGR00038"/>
    </source>
</evidence>
<comment type="pathway">
    <text evidence="2 8">Protein biosynthesis; polypeptide chain elongation.</text>
</comment>
<accession>A0A140LC98</accession>
<dbReference type="NCBIfam" id="NF001810">
    <property type="entry name" value="PRK00529.1"/>
    <property type="match status" value="1"/>
</dbReference>
<reference evidence="13 14" key="1">
    <citation type="submission" date="2015-12" db="EMBL/GenBank/DDBJ databases">
        <title>Draft genome sequnece of Fervidicola ferrireducens strain Y170.</title>
        <authorList>
            <person name="Patel B.K."/>
        </authorList>
    </citation>
    <scope>NUCLEOTIDE SEQUENCE [LARGE SCALE GENOMIC DNA]</scope>
    <source>
        <strain evidence="13 14">Y170</strain>
    </source>
</reference>
<dbReference type="NCBIfam" id="TIGR00038">
    <property type="entry name" value="efp"/>
    <property type="match status" value="1"/>
</dbReference>
<comment type="subcellular location">
    <subcellularLocation>
        <location evidence="1 8">Cytoplasm</location>
    </subcellularLocation>
</comment>
<dbReference type="UniPathway" id="UPA00345"/>
<dbReference type="SMART" id="SM00841">
    <property type="entry name" value="Elong-fact-P_C"/>
    <property type="match status" value="1"/>
</dbReference>
<comment type="similarity">
    <text evidence="3 8 10">Belongs to the elongation factor P family.</text>
</comment>
<evidence type="ECO:0000256" key="8">
    <source>
        <dbReference type="HAMAP-Rule" id="MF_00141"/>
    </source>
</evidence>
<dbReference type="SUPFAM" id="SSF50249">
    <property type="entry name" value="Nucleic acid-binding proteins"/>
    <property type="match status" value="2"/>
</dbReference>
<sequence length="185" mass="20769">MISTNDLRPGVTVEIDGEVYMVIDFQHVKPGKGAAFVRTKIKNVKTGQVFERNFRAGERLNRAIVERKTMQYLYQASDTYYFMDTKTYEQIPLTKEQLGDAILYLKENLEVVVMFYEGVPIGVELPTFVELTVVDTEPGFKGDTATGGSKPATLETGAVIQVPLFIEKGDVVRVDTRTGEYLSRV</sequence>
<feature type="domain" description="Elongation factor P C-terminal" evidence="11">
    <location>
        <begin position="129"/>
        <end position="184"/>
    </location>
</feature>
<evidence type="ECO:0000256" key="2">
    <source>
        <dbReference type="ARBA" id="ARBA00004815"/>
    </source>
</evidence>
<dbReference type="Pfam" id="PF08207">
    <property type="entry name" value="EFP_N"/>
    <property type="match status" value="1"/>
</dbReference>
<dbReference type="Pfam" id="PF09285">
    <property type="entry name" value="Elong-fact-P_C"/>
    <property type="match status" value="1"/>
</dbReference>
<dbReference type="PROSITE" id="PS01275">
    <property type="entry name" value="EFP"/>
    <property type="match status" value="1"/>
</dbReference>
<dbReference type="InterPro" id="IPR013852">
    <property type="entry name" value="Transl_elong_P/YeiP_CS"/>
</dbReference>
<keyword evidence="4 8" id="KW-0963">Cytoplasm</keyword>